<dbReference type="AlphaFoldDB" id="A0A671G378"/>
<name>A0A671G378_RHIFE</name>
<reference evidence="3" key="3">
    <citation type="submission" date="2018-12" db="EMBL/GenBank/DDBJ databases">
        <title>G10K-VGP greater horseshoe bat female genome, primary haplotype.</title>
        <authorList>
            <person name="Teeling E."/>
            <person name="Myers G."/>
            <person name="Vernes S."/>
            <person name="Pippel M."/>
            <person name="Winkler S."/>
            <person name="Fedrigo O."/>
            <person name="Rhie A."/>
            <person name="Koren S."/>
            <person name="Phillippy A."/>
            <person name="Lewin H."/>
            <person name="Damas J."/>
            <person name="Howe K."/>
            <person name="Mountcastle J."/>
            <person name="Jarvis E.D."/>
        </authorList>
    </citation>
    <scope>NUCLEOTIDE SEQUENCE [LARGE SCALE GENOMIC DNA]</scope>
</reference>
<sequence length="132" mass="13918">MSTLSSKKFTSTDSVRIEARICSKEMLQSASTVPPLRASPPTSTVSSARSSHWGPGAGGSSSPGAVSRSFLPSCPKNLFPTSPMRSSRLATVAMAWYKSCSLGSSLNIRGLSPWLNQTNHTGSSNWCGVLSH</sequence>
<dbReference type="GeneTree" id="ENSGT00940000178333"/>
<evidence type="ECO:0000313" key="2">
    <source>
        <dbReference type="Ensembl" id="ENSRFEP00010032325.1"/>
    </source>
</evidence>
<dbReference type="Ensembl" id="ENSRFET00010035026.1">
    <property type="protein sequence ID" value="ENSRFEP00010032325.1"/>
    <property type="gene ID" value="ENSRFEG00010021331.1"/>
</dbReference>
<dbReference type="InParanoid" id="A0A671G378"/>
<organism evidence="2 3">
    <name type="scientific">Rhinolophus ferrumequinum</name>
    <name type="common">Greater horseshoe bat</name>
    <dbReference type="NCBI Taxonomy" id="59479"/>
    <lineage>
        <taxon>Eukaryota</taxon>
        <taxon>Metazoa</taxon>
        <taxon>Chordata</taxon>
        <taxon>Craniata</taxon>
        <taxon>Vertebrata</taxon>
        <taxon>Euteleostomi</taxon>
        <taxon>Mammalia</taxon>
        <taxon>Eutheria</taxon>
        <taxon>Laurasiatheria</taxon>
        <taxon>Chiroptera</taxon>
        <taxon>Yinpterochiroptera</taxon>
        <taxon>Rhinolophoidea</taxon>
        <taxon>Rhinolophidae</taxon>
        <taxon>Rhinolophinae</taxon>
        <taxon>Rhinolophus</taxon>
    </lineage>
</organism>
<reference evidence="2 3" key="2">
    <citation type="journal article" date="2018" name="Annu Rev Anim Biosci">
        <title>Bat Biology, Genomes, and the Bat1K Project: To Generate Chromosome-Level Genomes for All Living Bat Species.</title>
        <authorList>
            <person name="Teeling E.C."/>
            <person name="Vernes S.C."/>
            <person name="Davalos L.M."/>
            <person name="Ray D.A."/>
            <person name="Gilbert M.T.P."/>
            <person name="Myers E."/>
        </authorList>
    </citation>
    <scope>NUCLEOTIDE SEQUENCE</scope>
</reference>
<reference evidence="2 3" key="1">
    <citation type="journal article" date="2015" name="Annu Rev Anim Biosci">
        <title>The Genome 10K Project: a way forward.</title>
        <authorList>
            <person name="Koepfli K.P."/>
            <person name="Paten B."/>
            <person name="O'Brien S.J."/>
            <person name="Koepfli K.P."/>
            <person name="Paten B."/>
            <person name="Antunes A."/>
            <person name="Belov K."/>
            <person name="Bustamante C."/>
            <person name="Castoe T.A."/>
            <person name="Clawson H."/>
            <person name="Crawford A.J."/>
            <person name="Diekhans M."/>
            <person name="Distel D."/>
            <person name="Durbin R."/>
            <person name="Earl D."/>
            <person name="Fujita M.K."/>
            <person name="Gamble T."/>
            <person name="Georges A."/>
            <person name="Gemmell N."/>
            <person name="Gilbert M.T."/>
            <person name="Graves J.M."/>
            <person name="Green R.E."/>
            <person name="Hickey G."/>
            <person name="Jarvis E.D."/>
            <person name="Johnson W."/>
            <person name="Komissarov A."/>
            <person name="Korf I."/>
            <person name="Kuhn R."/>
            <person name="Larkin D.M."/>
            <person name="Lewin H."/>
            <person name="Lopez J.V."/>
            <person name="Ma J."/>
            <person name="Marques-Bonet T."/>
            <person name="Miller W."/>
            <person name="Murphy R."/>
            <person name="Pevzner P."/>
            <person name="Shapiro B."/>
            <person name="Steiner C."/>
            <person name="Tamazian G."/>
            <person name="Venkatesh B."/>
            <person name="Wang J."/>
            <person name="Wayne R."/>
            <person name="Wiley E."/>
            <person name="Yang H."/>
            <person name="Zhang G."/>
            <person name="Haussler D."/>
            <person name="Ryder O."/>
            <person name="O'Brien S.J."/>
        </authorList>
    </citation>
    <scope>NUCLEOTIDE SEQUENCE</scope>
</reference>
<protein>
    <submittedName>
        <fullName evidence="2">Uncharacterized protein</fullName>
    </submittedName>
</protein>
<accession>A0A671G378</accession>
<feature type="region of interest" description="Disordered" evidence="1">
    <location>
        <begin position="28"/>
        <end position="66"/>
    </location>
</feature>
<dbReference type="Proteomes" id="UP000472240">
    <property type="component" value="Chromosome 24"/>
</dbReference>
<evidence type="ECO:0000256" key="1">
    <source>
        <dbReference type="SAM" id="MobiDB-lite"/>
    </source>
</evidence>
<reference evidence="2" key="5">
    <citation type="submission" date="2025-09" db="UniProtKB">
        <authorList>
            <consortium name="Ensembl"/>
        </authorList>
    </citation>
    <scope>IDENTIFICATION</scope>
</reference>
<feature type="compositionally biased region" description="Polar residues" evidence="1">
    <location>
        <begin position="40"/>
        <end position="49"/>
    </location>
</feature>
<reference evidence="2" key="4">
    <citation type="submission" date="2025-08" db="UniProtKB">
        <authorList>
            <consortium name="Ensembl"/>
        </authorList>
    </citation>
    <scope>IDENTIFICATION</scope>
</reference>
<proteinExistence type="predicted"/>
<evidence type="ECO:0000313" key="3">
    <source>
        <dbReference type="Proteomes" id="UP000472240"/>
    </source>
</evidence>
<keyword evidence="3" id="KW-1185">Reference proteome</keyword>